<reference evidence="2 3" key="1">
    <citation type="submission" date="2015-07" db="EMBL/GenBank/DDBJ databases">
        <title>Draft genome sequence of a diazotrophic, plant growth-promoting rhizobacterium of the Pseudomonas syringae complex.</title>
        <authorList>
            <person name="Patten C.L."/>
            <person name="Jeong H."/>
        </authorList>
    </citation>
    <scope>NUCLEOTIDE SEQUENCE [LARGE SCALE GENOMIC DNA]</scope>
    <source>
        <strain evidence="2 3">GR12-2</strain>
    </source>
</reference>
<proteinExistence type="inferred from homology"/>
<comment type="caution">
    <text evidence="2">The sequence shown here is derived from an EMBL/GenBank/DDBJ whole genome shotgun (WGS) entry which is preliminary data.</text>
</comment>
<accession>A0A1C7ZAN6</accession>
<dbReference type="AlphaFoldDB" id="A0A1C7ZAN6"/>
<dbReference type="PANTHER" id="PTHR42879">
    <property type="entry name" value="3-OXOACYL-(ACYL-CARRIER-PROTEIN) REDUCTASE"/>
    <property type="match status" value="1"/>
</dbReference>
<dbReference type="Proteomes" id="UP000093104">
    <property type="component" value="Unassembled WGS sequence"/>
</dbReference>
<dbReference type="Gene3D" id="3.40.50.720">
    <property type="entry name" value="NAD(P)-binding Rossmann-like Domain"/>
    <property type="match status" value="1"/>
</dbReference>
<dbReference type="Pfam" id="PF13561">
    <property type="entry name" value="adh_short_C2"/>
    <property type="match status" value="1"/>
</dbReference>
<name>A0A1C7ZAN6_PSESX</name>
<dbReference type="InterPro" id="IPR036291">
    <property type="entry name" value="NAD(P)-bd_dom_sf"/>
</dbReference>
<dbReference type="PRINTS" id="PR00081">
    <property type="entry name" value="GDHRDH"/>
</dbReference>
<sequence>MDFGLQGKRALVLGSSRGLGLAIAQSLAAEGVAVTLCGRSREALADAAAKLTASGAQADYLVLDLADPVQRRSAFDGLLAEGRGYDILVNNGGGPAPGAVAAVATAQWQGAFDSMVSSLFEVTARILPGMRERGWGRVINVVSSGVVQPIPNLGISNTLRASIIGWAKTLAAEVAADGVTVNSVIPGRIATARVGELDEAAAKRSGSTAAAVAEASRNTIPVGRYGDPAEFADAVAFLASARAGYITGTSLRVDGGLIRSI</sequence>
<dbReference type="SUPFAM" id="SSF51735">
    <property type="entry name" value="NAD(P)-binding Rossmann-fold domains"/>
    <property type="match status" value="1"/>
</dbReference>
<dbReference type="RefSeq" id="WP_065832363.1">
    <property type="nucleotide sequence ID" value="NZ_LGSI01000020.1"/>
</dbReference>
<protein>
    <submittedName>
        <fullName evidence="2">3-oxoacyl-ACP reductase</fullName>
    </submittedName>
</protein>
<dbReference type="PANTHER" id="PTHR42879:SF6">
    <property type="entry name" value="NADPH-DEPENDENT REDUCTASE BACG"/>
    <property type="match status" value="1"/>
</dbReference>
<comment type="similarity">
    <text evidence="1">Belongs to the short-chain dehydrogenases/reductases (SDR) family.</text>
</comment>
<organism evidence="2 3">
    <name type="scientific">Pseudomonas syringae</name>
    <dbReference type="NCBI Taxonomy" id="317"/>
    <lineage>
        <taxon>Bacteria</taxon>
        <taxon>Pseudomonadati</taxon>
        <taxon>Pseudomonadota</taxon>
        <taxon>Gammaproteobacteria</taxon>
        <taxon>Pseudomonadales</taxon>
        <taxon>Pseudomonadaceae</taxon>
        <taxon>Pseudomonas</taxon>
    </lineage>
</organism>
<evidence type="ECO:0000313" key="2">
    <source>
        <dbReference type="EMBL" id="OCR26096.1"/>
    </source>
</evidence>
<dbReference type="PATRIC" id="fig|317.243.peg.4229"/>
<gene>
    <name evidence="2" type="ORF">AFK24_06005</name>
</gene>
<dbReference type="InterPro" id="IPR002347">
    <property type="entry name" value="SDR_fam"/>
</dbReference>
<evidence type="ECO:0000313" key="3">
    <source>
        <dbReference type="Proteomes" id="UP000093104"/>
    </source>
</evidence>
<evidence type="ECO:0000256" key="1">
    <source>
        <dbReference type="ARBA" id="ARBA00006484"/>
    </source>
</evidence>
<dbReference type="EMBL" id="LGSI01000020">
    <property type="protein sequence ID" value="OCR26096.1"/>
    <property type="molecule type" value="Genomic_DNA"/>
</dbReference>
<dbReference type="OrthoDB" id="9804774at2"/>
<dbReference type="InterPro" id="IPR050259">
    <property type="entry name" value="SDR"/>
</dbReference>